<dbReference type="Proteomes" id="UP000708298">
    <property type="component" value="Unassembled WGS sequence"/>
</dbReference>
<gene>
    <name evidence="1" type="ORF">ASILVAE211_20395</name>
</gene>
<accession>A0A963YUY1</accession>
<keyword evidence="2" id="KW-1185">Reference proteome</keyword>
<sequence length="232" mass="26587">MIHMFFGDSHSRQFVGTSWGIFAHYIFSGATIKGLSNNNSTTGHAKIIDLSVSNKLRKQIFLMLGHVDLDFTLIRDLCSNPSLDISDFIQKRIEIYVNFVYRLQSLDMAIENIFILGPQISPLRNNYFFKSTALQINCEPDLIQDTATRVCIDDATRAAQVIYFNDQLSQAINVFNKVHFLRIDKKMVDRGNLILEHFIANDKADHHANISQTQKLWHPLLNDFIKEKVIVG</sequence>
<organism evidence="1 2">
    <name type="scientific">Acidisoma silvae</name>
    <dbReference type="NCBI Taxonomy" id="2802396"/>
    <lineage>
        <taxon>Bacteria</taxon>
        <taxon>Pseudomonadati</taxon>
        <taxon>Pseudomonadota</taxon>
        <taxon>Alphaproteobacteria</taxon>
        <taxon>Acetobacterales</taxon>
        <taxon>Acidocellaceae</taxon>
        <taxon>Acidisoma</taxon>
    </lineage>
</organism>
<comment type="caution">
    <text evidence="1">The sequence shown here is derived from an EMBL/GenBank/DDBJ whole genome shotgun (WGS) entry which is preliminary data.</text>
</comment>
<evidence type="ECO:0000313" key="1">
    <source>
        <dbReference type="EMBL" id="MCB8877567.1"/>
    </source>
</evidence>
<dbReference type="AlphaFoldDB" id="A0A963YUY1"/>
<reference evidence="1" key="2">
    <citation type="submission" date="2021-01" db="EMBL/GenBank/DDBJ databases">
        <authorList>
            <person name="Mieszkin S."/>
            <person name="Pouder E."/>
            <person name="Alain K."/>
        </authorList>
    </citation>
    <scope>NUCLEOTIDE SEQUENCE</scope>
    <source>
        <strain evidence="1">HW T2.11</strain>
    </source>
</reference>
<name>A0A963YUY1_9PROT</name>
<dbReference type="EMBL" id="JAESVB010000015">
    <property type="protein sequence ID" value="MCB8877567.1"/>
    <property type="molecule type" value="Genomic_DNA"/>
</dbReference>
<protein>
    <submittedName>
        <fullName evidence="1">Uncharacterized protein</fullName>
    </submittedName>
</protein>
<evidence type="ECO:0000313" key="2">
    <source>
        <dbReference type="Proteomes" id="UP000708298"/>
    </source>
</evidence>
<reference evidence="1" key="1">
    <citation type="journal article" date="2021" name="Microorganisms">
        <title>Acidisoma silvae sp. nov. and Acidisomacellulosilytica sp. nov., Two Acidophilic Bacteria Isolated from Decaying Wood, Hydrolyzing Cellulose and Producing Poly-3-hydroxybutyrate.</title>
        <authorList>
            <person name="Mieszkin S."/>
            <person name="Pouder E."/>
            <person name="Uroz S."/>
            <person name="Simon-Colin C."/>
            <person name="Alain K."/>
        </authorList>
    </citation>
    <scope>NUCLEOTIDE SEQUENCE</scope>
    <source>
        <strain evidence="1">HW T2.11</strain>
    </source>
</reference>
<dbReference type="RefSeq" id="WP_227323216.1">
    <property type="nucleotide sequence ID" value="NZ_JAESVB010000015.1"/>
</dbReference>
<proteinExistence type="predicted"/>